<dbReference type="InterPro" id="IPR036663">
    <property type="entry name" value="Fumarylacetoacetase_C_sf"/>
</dbReference>
<dbReference type="PANTHER" id="PTHR42796:SF4">
    <property type="entry name" value="FUMARYLACETOACETATE HYDROLASE DOMAIN-CONTAINING PROTEIN 2A"/>
    <property type="match status" value="1"/>
</dbReference>
<keyword evidence="5" id="KW-0460">Magnesium</keyword>
<evidence type="ECO:0000313" key="8">
    <source>
        <dbReference type="Proteomes" id="UP000036338"/>
    </source>
</evidence>
<organism evidence="7 8">
    <name type="scientific">Burkholderia cepacia</name>
    <name type="common">Pseudomonas cepacia</name>
    <dbReference type="NCBI Taxonomy" id="292"/>
    <lineage>
        <taxon>Bacteria</taxon>
        <taxon>Pseudomonadati</taxon>
        <taxon>Pseudomonadota</taxon>
        <taxon>Betaproteobacteria</taxon>
        <taxon>Burkholderiales</taxon>
        <taxon>Burkholderiaceae</taxon>
        <taxon>Burkholderia</taxon>
        <taxon>Burkholderia cepacia complex</taxon>
    </lineage>
</organism>
<evidence type="ECO:0000313" key="7">
    <source>
        <dbReference type="EMBL" id="KML59156.1"/>
    </source>
</evidence>
<protein>
    <recommendedName>
        <fullName evidence="6">Fumarylacetoacetase-like C-terminal domain-containing protein</fullName>
    </recommendedName>
</protein>
<evidence type="ECO:0000256" key="2">
    <source>
        <dbReference type="ARBA" id="ARBA00010211"/>
    </source>
</evidence>
<dbReference type="FunFam" id="3.90.850.10:FF:000002">
    <property type="entry name" value="2-hydroxyhepta-2,4-diene-1,7-dioate isomerase"/>
    <property type="match status" value="1"/>
</dbReference>
<dbReference type="GO" id="GO:0046872">
    <property type="term" value="F:metal ion binding"/>
    <property type="evidence" value="ECO:0007669"/>
    <property type="project" value="UniProtKB-KW"/>
</dbReference>
<sequence>MQQSFRLLSYSVASDPARAGILVDDRIYDAAAGVRPTTAVHPGVSVSDLLSDWRASHDALTRYADLARKGAVTGIDLGGATLHSPILYPGTIYCAGANYRDHLEEMLMVLKQPAPQAGQDAAPWHFLRPNKSCVAGPGEHVRRPADSNRLDWEAELAVVIGTPARNVVAEDALKHVAGYMVANDLSARDLARRSDKAASSPFYFDWTAHKGFDGACPMGPWITPAEDVSDPQALNIRLWVNGVIKQDSNTSQMIFSVAEQIAHLSRRVTLHPGDVILTGTPAGVGTARNEFLQPGDNVRVQIEHLGYLETHID</sequence>
<name>A0A0J5X3J9_BURCE</name>
<dbReference type="SUPFAM" id="SSF56529">
    <property type="entry name" value="FAH"/>
    <property type="match status" value="1"/>
</dbReference>
<proteinExistence type="inferred from homology"/>
<dbReference type="Pfam" id="PF01557">
    <property type="entry name" value="FAA_hydrolase"/>
    <property type="match status" value="1"/>
</dbReference>
<evidence type="ECO:0000256" key="4">
    <source>
        <dbReference type="ARBA" id="ARBA00022801"/>
    </source>
</evidence>
<evidence type="ECO:0000256" key="5">
    <source>
        <dbReference type="ARBA" id="ARBA00022842"/>
    </source>
</evidence>
<dbReference type="InterPro" id="IPR051121">
    <property type="entry name" value="FAH"/>
</dbReference>
<keyword evidence="4" id="KW-0378">Hydrolase</keyword>
<evidence type="ECO:0000256" key="1">
    <source>
        <dbReference type="ARBA" id="ARBA00001946"/>
    </source>
</evidence>
<dbReference type="GO" id="GO:0019628">
    <property type="term" value="P:urate catabolic process"/>
    <property type="evidence" value="ECO:0007669"/>
    <property type="project" value="UniProtKB-UniPathway"/>
</dbReference>
<dbReference type="Proteomes" id="UP000036338">
    <property type="component" value="Unassembled WGS sequence"/>
</dbReference>
<dbReference type="InterPro" id="IPR011234">
    <property type="entry name" value="Fumarylacetoacetase-like_C"/>
</dbReference>
<accession>A0A0J5X3J9</accession>
<dbReference type="EMBL" id="LDWR01000018">
    <property type="protein sequence ID" value="KML59156.1"/>
    <property type="molecule type" value="Genomic_DNA"/>
</dbReference>
<evidence type="ECO:0000256" key="3">
    <source>
        <dbReference type="ARBA" id="ARBA00022723"/>
    </source>
</evidence>
<dbReference type="Gene3D" id="3.90.850.10">
    <property type="entry name" value="Fumarylacetoacetase-like, C-terminal domain"/>
    <property type="match status" value="1"/>
</dbReference>
<dbReference type="GO" id="GO:0016853">
    <property type="term" value="F:isomerase activity"/>
    <property type="evidence" value="ECO:0007669"/>
    <property type="project" value="UniProtKB-ARBA"/>
</dbReference>
<dbReference type="PANTHER" id="PTHR42796">
    <property type="entry name" value="FUMARYLACETOACETATE HYDROLASE DOMAIN-CONTAINING PROTEIN 2A-RELATED"/>
    <property type="match status" value="1"/>
</dbReference>
<feature type="domain" description="Fumarylacetoacetase-like C-terminal" evidence="6">
    <location>
        <begin position="91"/>
        <end position="312"/>
    </location>
</feature>
<comment type="cofactor">
    <cofactor evidence="1">
        <name>Mg(2+)</name>
        <dbReference type="ChEBI" id="CHEBI:18420"/>
    </cofactor>
</comment>
<evidence type="ECO:0000259" key="6">
    <source>
        <dbReference type="Pfam" id="PF01557"/>
    </source>
</evidence>
<dbReference type="RefSeq" id="WP_048245540.1">
    <property type="nucleotide sequence ID" value="NZ_LDWR01000018.1"/>
</dbReference>
<gene>
    <name evidence="7" type="ORF">VL15_11110</name>
</gene>
<keyword evidence="3" id="KW-0479">Metal-binding</keyword>
<dbReference type="PATRIC" id="fig|292.27.peg.1929"/>
<dbReference type="AlphaFoldDB" id="A0A0J5X3J9"/>
<dbReference type="GO" id="GO:0016787">
    <property type="term" value="F:hydrolase activity"/>
    <property type="evidence" value="ECO:0007669"/>
    <property type="project" value="UniProtKB-KW"/>
</dbReference>
<dbReference type="UniPathway" id="UPA00394"/>
<reference evidence="7 8" key="1">
    <citation type="submission" date="2015-05" db="EMBL/GenBank/DDBJ databases">
        <title>Draft genome of Burkholderia cepacia LK29.</title>
        <authorList>
            <person name="Chan X.Y."/>
        </authorList>
    </citation>
    <scope>NUCLEOTIDE SEQUENCE [LARGE SCALE GENOMIC DNA]</scope>
    <source>
        <strain evidence="7 8">LK29</strain>
    </source>
</reference>
<dbReference type="GO" id="GO:0019752">
    <property type="term" value="P:carboxylic acid metabolic process"/>
    <property type="evidence" value="ECO:0007669"/>
    <property type="project" value="UniProtKB-ARBA"/>
</dbReference>
<comment type="caution">
    <text evidence="7">The sequence shown here is derived from an EMBL/GenBank/DDBJ whole genome shotgun (WGS) entry which is preliminary data.</text>
</comment>
<comment type="similarity">
    <text evidence="2">Belongs to the FAH family.</text>
</comment>